<dbReference type="InterPro" id="IPR002104">
    <property type="entry name" value="Integrase_catalytic"/>
</dbReference>
<dbReference type="SUPFAM" id="SSF56349">
    <property type="entry name" value="DNA breaking-rejoining enzymes"/>
    <property type="match status" value="1"/>
</dbReference>
<dbReference type="AlphaFoldDB" id="A0AAP7ZNQ0"/>
<organism evidence="4 5">
    <name type="scientific">Ralstonia solanacearum K60</name>
    <dbReference type="NCBI Taxonomy" id="1091042"/>
    <lineage>
        <taxon>Bacteria</taxon>
        <taxon>Pseudomonadati</taxon>
        <taxon>Pseudomonadota</taxon>
        <taxon>Betaproteobacteria</taxon>
        <taxon>Burkholderiales</taxon>
        <taxon>Burkholderiaceae</taxon>
        <taxon>Ralstonia</taxon>
        <taxon>Ralstonia solanacearum species complex</taxon>
    </lineage>
</organism>
<dbReference type="CDD" id="cd00397">
    <property type="entry name" value="DNA_BRE_C"/>
    <property type="match status" value="1"/>
</dbReference>
<dbReference type="InterPro" id="IPR013762">
    <property type="entry name" value="Integrase-like_cat_sf"/>
</dbReference>
<evidence type="ECO:0000256" key="2">
    <source>
        <dbReference type="ARBA" id="ARBA00023172"/>
    </source>
</evidence>
<gene>
    <name evidence="4" type="ORF">B7R77_12300</name>
</gene>
<feature type="domain" description="Tyr recombinase" evidence="3">
    <location>
        <begin position="194"/>
        <end position="415"/>
    </location>
</feature>
<dbReference type="PANTHER" id="PTHR30349">
    <property type="entry name" value="PHAGE INTEGRASE-RELATED"/>
    <property type="match status" value="1"/>
</dbReference>
<dbReference type="Gene3D" id="1.10.443.10">
    <property type="entry name" value="Intergrase catalytic core"/>
    <property type="match status" value="1"/>
</dbReference>
<dbReference type="Pfam" id="PF00589">
    <property type="entry name" value="Phage_integrase"/>
    <property type="match status" value="1"/>
</dbReference>
<dbReference type="GO" id="GO:0003677">
    <property type="term" value="F:DNA binding"/>
    <property type="evidence" value="ECO:0007669"/>
    <property type="project" value="InterPro"/>
</dbReference>
<dbReference type="InterPro" id="IPR050090">
    <property type="entry name" value="Tyrosine_recombinase_XerCD"/>
</dbReference>
<name>A0AAP7ZNQ0_RALSL</name>
<dbReference type="PANTHER" id="PTHR30349:SF64">
    <property type="entry name" value="PROPHAGE INTEGRASE INTD-RELATED"/>
    <property type="match status" value="1"/>
</dbReference>
<proteinExistence type="predicted"/>
<dbReference type="GO" id="GO:0006310">
    <property type="term" value="P:DNA recombination"/>
    <property type="evidence" value="ECO:0007669"/>
    <property type="project" value="UniProtKB-KW"/>
</dbReference>
<dbReference type="EMBL" id="NCTK01000001">
    <property type="protein sequence ID" value="OYQ13950.1"/>
    <property type="molecule type" value="Genomic_DNA"/>
</dbReference>
<evidence type="ECO:0000259" key="3">
    <source>
        <dbReference type="PROSITE" id="PS51898"/>
    </source>
</evidence>
<protein>
    <recommendedName>
        <fullName evidence="3">Tyr recombinase domain-containing protein</fullName>
    </recommendedName>
</protein>
<evidence type="ECO:0000313" key="4">
    <source>
        <dbReference type="EMBL" id="OYQ13950.1"/>
    </source>
</evidence>
<evidence type="ECO:0000313" key="5">
    <source>
        <dbReference type="Proteomes" id="UP000216164"/>
    </source>
</evidence>
<keyword evidence="2" id="KW-0233">DNA recombination</keyword>
<dbReference type="RefSeq" id="WP_003271659.1">
    <property type="nucleotide sequence ID" value="NZ_NCTK01000001.1"/>
</dbReference>
<dbReference type="GO" id="GO:0015074">
    <property type="term" value="P:DNA integration"/>
    <property type="evidence" value="ECO:0007669"/>
    <property type="project" value="UniProtKB-KW"/>
</dbReference>
<dbReference type="InterPro" id="IPR011010">
    <property type="entry name" value="DNA_brk_join_enz"/>
</dbReference>
<dbReference type="PROSITE" id="PS51898">
    <property type="entry name" value="TYR_RECOMBINASE"/>
    <property type="match status" value="1"/>
</dbReference>
<comment type="caution">
    <text evidence="4">The sequence shown here is derived from an EMBL/GenBank/DDBJ whole genome shotgun (WGS) entry which is preliminary data.</text>
</comment>
<keyword evidence="1" id="KW-0229">DNA integration</keyword>
<dbReference type="Proteomes" id="UP000216164">
    <property type="component" value="Unassembled WGS sequence"/>
</dbReference>
<reference evidence="4 5" key="1">
    <citation type="submission" date="2017-04" db="EMBL/GenBank/DDBJ databases">
        <title>Genome Announcement: Closed genomes of Ralstonia solanacearum strains K60, UW551, and UW700.</title>
        <authorList>
            <person name="Hayes M."/>
            <person name="Macintyre A.M."/>
            <person name="Allen C."/>
        </authorList>
    </citation>
    <scope>NUCLEOTIDE SEQUENCE [LARGE SCALE GENOMIC DNA]</scope>
    <source>
        <strain evidence="4 5">UW25</strain>
    </source>
</reference>
<evidence type="ECO:0000256" key="1">
    <source>
        <dbReference type="ARBA" id="ARBA00022908"/>
    </source>
</evidence>
<sequence>MNQIFTASEFRASTGEHFAILLCEDDGRQLPLYWPNLFASTQLRARSLATNTILRVLRNLGLLYQWAALNEIDLDQTLVHGGFLSLSQVELLANDLRYAKRYLIARETLLGRKPVVNLESVRRREEDPVRYAVSAGEAGNRIADVARYLAWHAERRVGLIKDTNEALLFKALSDSAISQLRGLKPVKRTGDSDAARTGLLPAERNLLLAAIRPDSASNPFRGGFHRLRNYLYLSLLYRVGHRRGESLQMKVEDIDIHGRLVRIHRSADDADDPRSVQPRTKTLARTVPISAELAEELYDYIDGVWSRFPVLQRKHGYLWTSSSGTPIALSTVNSMFRHLRRSVQGLPRDLTPHVFRHDWNERFSEAVDALPPEKRLAEAKEVAVRCQMMGWESNSNMAARYTQRFIREKAAEIAEKMASAAGKSSIRRQR</sequence>
<accession>A0AAP7ZNQ0</accession>